<dbReference type="SUPFAM" id="SSF160059">
    <property type="entry name" value="PriA/YqbF domain"/>
    <property type="match status" value="1"/>
</dbReference>
<evidence type="ECO:0000256" key="7">
    <source>
        <dbReference type="PIRNR" id="PIRNR007764"/>
    </source>
</evidence>
<evidence type="ECO:0000313" key="10">
    <source>
        <dbReference type="EMBL" id="KAG7191444.1"/>
    </source>
</evidence>
<comment type="caution">
    <text evidence="10">The sequence shown here is derived from an EMBL/GenBank/DDBJ whole genome shotgun (WGS) entry which is preliminary data.</text>
</comment>
<dbReference type="InterPro" id="IPR038749">
    <property type="entry name" value="Sld5_GINS_A"/>
</dbReference>
<dbReference type="PIRSF" id="PIRSF007764">
    <property type="entry name" value="Sld5"/>
    <property type="match status" value="1"/>
</dbReference>
<feature type="domain" description="GINS subunit" evidence="8">
    <location>
        <begin position="82"/>
        <end position="171"/>
    </location>
</feature>
<comment type="subcellular location">
    <subcellularLocation>
        <location evidence="1 7">Nucleus</location>
    </subcellularLocation>
</comment>
<dbReference type="GO" id="GO:0000727">
    <property type="term" value="P:double-strand break repair via break-induced replication"/>
    <property type="evidence" value="ECO:0007669"/>
    <property type="project" value="TreeGrafter"/>
</dbReference>
<evidence type="ECO:0000256" key="4">
    <source>
        <dbReference type="ARBA" id="ARBA00014804"/>
    </source>
</evidence>
<dbReference type="Pfam" id="PF16922">
    <property type="entry name" value="SLD5_C"/>
    <property type="match status" value="1"/>
</dbReference>
<comment type="similarity">
    <text evidence="2 7">Belongs to the GINS4/SLD5 family.</text>
</comment>
<reference evidence="10" key="1">
    <citation type="submission" date="2021-03" db="EMBL/GenBank/DDBJ databases">
        <authorList>
            <person name="Palmer J.M."/>
        </authorList>
    </citation>
    <scope>NUCLEOTIDE SEQUENCE</scope>
    <source>
        <strain evidence="10">ARV_011</strain>
    </source>
</reference>
<dbReference type="InterPro" id="IPR036224">
    <property type="entry name" value="GINS_bundle-like_dom_sf"/>
</dbReference>
<dbReference type="RefSeq" id="XP_043046996.1">
    <property type="nucleotide sequence ID" value="XM_043193855.1"/>
</dbReference>
<dbReference type="GeneID" id="66116493"/>
<dbReference type="InterPro" id="IPR021151">
    <property type="entry name" value="GINS_A"/>
</dbReference>
<sequence>MSRHDINDILEDFESTAKTTPVSVNICNELTTAMINERMAPELLPYNHQLMAKVLLKLSAQQQYLLDAHEYGDANVESGVISSDFKLQLMIIETDIERVNYLVRLYLRTRISKLDNFSLFYIRKSNIELDVDVEPETKSTNKNAKPSHLSDEELEYIHNHFRIMSDLFNNSFLKKLPRLLALLDETSPESMITEPDLNEPVFFRSLSRETIRIDGEDELDIIHDGVYVARYRLVQSYVHKGDIVLI</sequence>
<evidence type="ECO:0000259" key="8">
    <source>
        <dbReference type="Pfam" id="PF05916"/>
    </source>
</evidence>
<dbReference type="InterPro" id="IPR008591">
    <property type="entry name" value="GINS_Sld5"/>
</dbReference>
<evidence type="ECO:0000313" key="11">
    <source>
        <dbReference type="Proteomes" id="UP000790833"/>
    </source>
</evidence>
<dbReference type="Proteomes" id="UP000790833">
    <property type="component" value="Unassembled WGS sequence"/>
</dbReference>
<dbReference type="GO" id="GO:0000811">
    <property type="term" value="C:GINS complex"/>
    <property type="evidence" value="ECO:0007669"/>
    <property type="project" value="UniProtKB-UniRule"/>
</dbReference>
<evidence type="ECO:0000256" key="1">
    <source>
        <dbReference type="ARBA" id="ARBA00004123"/>
    </source>
</evidence>
<accession>A0A9P7V5D4</accession>
<dbReference type="EMBL" id="JAHMUF010000029">
    <property type="protein sequence ID" value="KAG7191444.1"/>
    <property type="molecule type" value="Genomic_DNA"/>
</dbReference>
<dbReference type="InterPro" id="IPR031633">
    <property type="entry name" value="SLD5_C"/>
</dbReference>
<dbReference type="Gene3D" id="1.20.58.1030">
    <property type="match status" value="1"/>
</dbReference>
<keyword evidence="6 7" id="KW-0539">Nucleus</keyword>
<dbReference type="AlphaFoldDB" id="A0A9P7V5D4"/>
<evidence type="ECO:0000256" key="3">
    <source>
        <dbReference type="ARBA" id="ARBA00011352"/>
    </source>
</evidence>
<keyword evidence="5 7" id="KW-0235">DNA replication</keyword>
<feature type="domain" description="DNA replication complex GINS protein SLD5 C-terminal" evidence="9">
    <location>
        <begin position="195"/>
        <end position="246"/>
    </location>
</feature>
<evidence type="ECO:0000256" key="2">
    <source>
        <dbReference type="ARBA" id="ARBA00008187"/>
    </source>
</evidence>
<dbReference type="OrthoDB" id="338231at2759"/>
<proteinExistence type="inferred from homology"/>
<protein>
    <recommendedName>
        <fullName evidence="4 7">DNA replication complex GINS protein SLD5</fullName>
    </recommendedName>
</protein>
<evidence type="ECO:0000256" key="6">
    <source>
        <dbReference type="ARBA" id="ARBA00023242"/>
    </source>
</evidence>
<dbReference type="Pfam" id="PF05916">
    <property type="entry name" value="Sld5"/>
    <property type="match status" value="1"/>
</dbReference>
<name>A0A9P7V5D4_9ASCO</name>
<dbReference type="PANTHER" id="PTHR21206:SF0">
    <property type="entry name" value="DNA REPLICATION COMPLEX GINS PROTEIN SLD5"/>
    <property type="match status" value="1"/>
</dbReference>
<dbReference type="PANTHER" id="PTHR21206">
    <property type="entry name" value="SLD5 PROTEIN"/>
    <property type="match status" value="1"/>
</dbReference>
<dbReference type="CDD" id="cd11711">
    <property type="entry name" value="GINS_A_Sld5"/>
    <property type="match status" value="1"/>
</dbReference>
<comment type="subunit">
    <text evidence="3">Component of the GINS complex which is a heterotetramer of SLD5, PSF1, PSF2 and PSF3.</text>
</comment>
<gene>
    <name evidence="10" type="primary">SLD5</name>
    <name evidence="10" type="ORF">KQ657_003119</name>
</gene>
<dbReference type="SUPFAM" id="SSF158573">
    <property type="entry name" value="GINS helical bundle-like"/>
    <property type="match status" value="1"/>
</dbReference>
<evidence type="ECO:0000256" key="5">
    <source>
        <dbReference type="ARBA" id="ARBA00022705"/>
    </source>
</evidence>
<organism evidence="10 11">
    <name type="scientific">Scheffersomyces spartinae</name>
    <dbReference type="NCBI Taxonomy" id="45513"/>
    <lineage>
        <taxon>Eukaryota</taxon>
        <taxon>Fungi</taxon>
        <taxon>Dikarya</taxon>
        <taxon>Ascomycota</taxon>
        <taxon>Saccharomycotina</taxon>
        <taxon>Pichiomycetes</taxon>
        <taxon>Debaryomycetaceae</taxon>
        <taxon>Scheffersomyces</taxon>
    </lineage>
</organism>
<dbReference type="CDD" id="cd21692">
    <property type="entry name" value="GINS_B_Sld5"/>
    <property type="match status" value="1"/>
</dbReference>
<comment type="function">
    <text evidence="7">The GINS complex plays an essential role in the initiation of DNA replication.</text>
</comment>
<keyword evidence="11" id="KW-1185">Reference proteome</keyword>
<dbReference type="GO" id="GO:0006261">
    <property type="term" value="P:DNA-templated DNA replication"/>
    <property type="evidence" value="ECO:0007669"/>
    <property type="project" value="InterPro"/>
</dbReference>
<evidence type="ECO:0000259" key="9">
    <source>
        <dbReference type="Pfam" id="PF16922"/>
    </source>
</evidence>